<sequence>MPELLSPRSARKRKQTDNAIEKHPKQTRKKHGKKTADNGADCEVQTTERRLRRLRKHAPQSYLEIKERALTQRLTVLSRERCGTEQVPEEKVVMAGSTGNVYTQHIGLTPSCDCPHAKKRNQCKHILYVMLRVLKAPEPIAYQLALLSSELRSVFQHAAPIPDAKPTADASSAADADAADSNRKAIEGECPICYTDFEPGSEAIVYCKAGCGNNVHRDCMNSWIAAKHGNATCPYCRTKWEADPKALGKVDLQGARKNEDGYHNVAGQIGLSGERDYSSYHQHWVRRQFGY</sequence>
<evidence type="ECO:0000259" key="3">
    <source>
        <dbReference type="PROSITE" id="PS50089"/>
    </source>
</evidence>
<dbReference type="PANTHER" id="PTHR21540:SF0">
    <property type="entry name" value="PHD FAMILY PROTEIN"/>
    <property type="match status" value="1"/>
</dbReference>
<gene>
    <name evidence="5" type="ORF">BDV95DRAFT_606191</name>
</gene>
<dbReference type="InterPro" id="IPR013083">
    <property type="entry name" value="Znf_RING/FYVE/PHD"/>
</dbReference>
<accession>A0A7C8MA19</accession>
<evidence type="ECO:0000256" key="1">
    <source>
        <dbReference type="PROSITE-ProRule" id="PRU00175"/>
    </source>
</evidence>
<evidence type="ECO:0000259" key="4">
    <source>
        <dbReference type="PROSITE" id="PS50966"/>
    </source>
</evidence>
<dbReference type="PROSITE" id="PS50966">
    <property type="entry name" value="ZF_SWIM"/>
    <property type="match status" value="1"/>
</dbReference>
<dbReference type="GO" id="GO:0061630">
    <property type="term" value="F:ubiquitin protein ligase activity"/>
    <property type="evidence" value="ECO:0007669"/>
    <property type="project" value="InterPro"/>
</dbReference>
<keyword evidence="1" id="KW-0862">Zinc</keyword>
<comment type="caution">
    <text evidence="5">The sequence shown here is derived from an EMBL/GenBank/DDBJ whole genome shotgun (WGS) entry which is preliminary data.</text>
</comment>
<feature type="region of interest" description="Disordered" evidence="2">
    <location>
        <begin position="1"/>
        <end position="44"/>
    </location>
</feature>
<dbReference type="AlphaFoldDB" id="A0A7C8MA19"/>
<keyword evidence="6" id="KW-1185">Reference proteome</keyword>
<dbReference type="InterPro" id="IPR039903">
    <property type="entry name" value="Zswim2"/>
</dbReference>
<reference evidence="5 6" key="1">
    <citation type="submission" date="2020-01" db="EMBL/GenBank/DDBJ databases">
        <authorList>
            <consortium name="DOE Joint Genome Institute"/>
            <person name="Haridas S."/>
            <person name="Albert R."/>
            <person name="Binder M."/>
            <person name="Bloem J."/>
            <person name="Labutti K."/>
            <person name="Salamov A."/>
            <person name="Andreopoulos B."/>
            <person name="Baker S.E."/>
            <person name="Barry K."/>
            <person name="Bills G."/>
            <person name="Bluhm B.H."/>
            <person name="Cannon C."/>
            <person name="Castanera R."/>
            <person name="Culley D.E."/>
            <person name="Daum C."/>
            <person name="Ezra D."/>
            <person name="Gonzalez J.B."/>
            <person name="Henrissat B."/>
            <person name="Kuo A."/>
            <person name="Liang C."/>
            <person name="Lipzen A."/>
            <person name="Lutzoni F."/>
            <person name="Magnuson J."/>
            <person name="Mondo S."/>
            <person name="Nolan M."/>
            <person name="Ohm R."/>
            <person name="Pangilinan J."/>
            <person name="Park H.-J.H."/>
            <person name="Ramirez L."/>
            <person name="Alfaro M."/>
            <person name="Sun H."/>
            <person name="Tritt A."/>
            <person name="Yoshinaga Y."/>
            <person name="Zwiers L.-H.L."/>
            <person name="Turgeon B.G."/>
            <person name="Goodwin S.B."/>
            <person name="Spatafora J.W."/>
            <person name="Crous P.W."/>
            <person name="Grigoriev I.V."/>
        </authorList>
    </citation>
    <scope>NUCLEOTIDE SEQUENCE [LARGE SCALE GENOMIC DNA]</scope>
    <source>
        <strain evidence="5 6">CBS 611.86</strain>
    </source>
</reference>
<dbReference type="InterPro" id="IPR001841">
    <property type="entry name" value="Znf_RING"/>
</dbReference>
<proteinExistence type="predicted"/>
<dbReference type="InterPro" id="IPR007527">
    <property type="entry name" value="Znf_SWIM"/>
</dbReference>
<keyword evidence="1" id="KW-0863">Zinc-finger</keyword>
<dbReference type="Proteomes" id="UP000481861">
    <property type="component" value="Unassembled WGS sequence"/>
</dbReference>
<dbReference type="Gene3D" id="3.30.40.10">
    <property type="entry name" value="Zinc/RING finger domain, C3HC4 (zinc finger)"/>
    <property type="match status" value="1"/>
</dbReference>
<dbReference type="Pfam" id="PF13639">
    <property type="entry name" value="zf-RING_2"/>
    <property type="match status" value="1"/>
</dbReference>
<name>A0A7C8MA19_9PLEO</name>
<dbReference type="GO" id="GO:0008270">
    <property type="term" value="F:zinc ion binding"/>
    <property type="evidence" value="ECO:0007669"/>
    <property type="project" value="UniProtKB-KW"/>
</dbReference>
<feature type="domain" description="SWIM-type" evidence="4">
    <location>
        <begin position="102"/>
        <end position="134"/>
    </location>
</feature>
<organism evidence="5 6">
    <name type="scientific">Massariosphaeria phaeospora</name>
    <dbReference type="NCBI Taxonomy" id="100035"/>
    <lineage>
        <taxon>Eukaryota</taxon>
        <taxon>Fungi</taxon>
        <taxon>Dikarya</taxon>
        <taxon>Ascomycota</taxon>
        <taxon>Pezizomycotina</taxon>
        <taxon>Dothideomycetes</taxon>
        <taxon>Pleosporomycetidae</taxon>
        <taxon>Pleosporales</taxon>
        <taxon>Pleosporales incertae sedis</taxon>
        <taxon>Massariosphaeria</taxon>
    </lineage>
</organism>
<evidence type="ECO:0000313" key="5">
    <source>
        <dbReference type="EMBL" id="KAF2872599.1"/>
    </source>
</evidence>
<dbReference type="EMBL" id="JAADJZ010000009">
    <property type="protein sequence ID" value="KAF2872599.1"/>
    <property type="molecule type" value="Genomic_DNA"/>
</dbReference>
<dbReference type="SUPFAM" id="SSF57850">
    <property type="entry name" value="RING/U-box"/>
    <property type="match status" value="1"/>
</dbReference>
<evidence type="ECO:0000313" key="6">
    <source>
        <dbReference type="Proteomes" id="UP000481861"/>
    </source>
</evidence>
<evidence type="ECO:0000256" key="2">
    <source>
        <dbReference type="SAM" id="MobiDB-lite"/>
    </source>
</evidence>
<protein>
    <submittedName>
        <fullName evidence="5">Uncharacterized protein</fullName>
    </submittedName>
</protein>
<dbReference type="PROSITE" id="PS50089">
    <property type="entry name" value="ZF_RING_2"/>
    <property type="match status" value="1"/>
</dbReference>
<feature type="compositionally biased region" description="Basic and acidic residues" evidence="2">
    <location>
        <begin position="15"/>
        <end position="24"/>
    </location>
</feature>
<keyword evidence="1" id="KW-0479">Metal-binding</keyword>
<dbReference type="OrthoDB" id="2122982at2759"/>
<dbReference type="PANTHER" id="PTHR21540">
    <property type="entry name" value="RING FINGER AND SWIM DOMAIN-CONTAINING PROTEIN 2"/>
    <property type="match status" value="1"/>
</dbReference>
<dbReference type="CDD" id="cd16494">
    <property type="entry name" value="RING-CH-C4HC3_ZSWM2"/>
    <property type="match status" value="1"/>
</dbReference>
<feature type="domain" description="RING-type" evidence="3">
    <location>
        <begin position="190"/>
        <end position="237"/>
    </location>
</feature>